<dbReference type="PROSITE" id="PS51471">
    <property type="entry name" value="FE2OG_OXY"/>
    <property type="match status" value="1"/>
</dbReference>
<dbReference type="Proteomes" id="UP000041254">
    <property type="component" value="Unassembled WGS sequence"/>
</dbReference>
<evidence type="ECO:0000259" key="2">
    <source>
        <dbReference type="PROSITE" id="PS51471"/>
    </source>
</evidence>
<dbReference type="Pfam" id="PF14226">
    <property type="entry name" value="DIOX_N"/>
    <property type="match status" value="1"/>
</dbReference>
<accession>A0A0G4GGT2</accession>
<dbReference type="AlphaFoldDB" id="A0A0G4GGT2"/>
<dbReference type="SUPFAM" id="SSF51197">
    <property type="entry name" value="Clavaminate synthase-like"/>
    <property type="match status" value="1"/>
</dbReference>
<evidence type="ECO:0000313" key="4">
    <source>
        <dbReference type="Proteomes" id="UP000041254"/>
    </source>
</evidence>
<dbReference type="Gene3D" id="2.60.120.330">
    <property type="entry name" value="B-lactam Antibiotic, Isopenicillin N Synthase, Chain"/>
    <property type="match status" value="1"/>
</dbReference>
<dbReference type="OrthoDB" id="288590at2759"/>
<dbReference type="Pfam" id="PF03171">
    <property type="entry name" value="2OG-FeII_Oxy"/>
    <property type="match status" value="1"/>
</dbReference>
<dbReference type="GO" id="GO:0016491">
    <property type="term" value="F:oxidoreductase activity"/>
    <property type="evidence" value="ECO:0007669"/>
    <property type="project" value="UniProtKB-KW"/>
</dbReference>
<dbReference type="InParanoid" id="A0A0G4GGT2"/>
<keyword evidence="4" id="KW-1185">Reference proteome</keyword>
<dbReference type="InterPro" id="IPR005123">
    <property type="entry name" value="Oxoglu/Fe-dep_dioxygenase_dom"/>
</dbReference>
<keyword evidence="1" id="KW-0560">Oxidoreductase</keyword>
<dbReference type="PhylomeDB" id="A0A0G4GGT2"/>
<evidence type="ECO:0000256" key="1">
    <source>
        <dbReference type="RuleBase" id="RU003682"/>
    </source>
</evidence>
<dbReference type="VEuPathDB" id="CryptoDB:Vbra_22284"/>
<proteinExistence type="inferred from homology"/>
<gene>
    <name evidence="3" type="ORF">Vbra_22284</name>
</gene>
<keyword evidence="1" id="KW-0408">Iron</keyword>
<dbReference type="InterPro" id="IPR044861">
    <property type="entry name" value="IPNS-like_FE2OG_OXY"/>
</dbReference>
<dbReference type="PRINTS" id="PR00682">
    <property type="entry name" value="IPNSYNTHASE"/>
</dbReference>
<reference evidence="3 4" key="1">
    <citation type="submission" date="2014-11" db="EMBL/GenBank/DDBJ databases">
        <authorList>
            <person name="Zhu J."/>
            <person name="Qi W."/>
            <person name="Song R."/>
        </authorList>
    </citation>
    <scope>NUCLEOTIDE SEQUENCE [LARGE SCALE GENOMIC DNA]</scope>
</reference>
<dbReference type="InterPro" id="IPR026992">
    <property type="entry name" value="DIOX_N"/>
</dbReference>
<dbReference type="OMA" id="DAMEFWS"/>
<dbReference type="STRING" id="1169540.A0A0G4GGT2"/>
<feature type="domain" description="Fe2OG dioxygenase" evidence="2">
    <location>
        <begin position="167"/>
        <end position="270"/>
    </location>
</feature>
<dbReference type="InterPro" id="IPR027443">
    <property type="entry name" value="IPNS-like_sf"/>
</dbReference>
<comment type="similarity">
    <text evidence="1">Belongs to the iron/ascorbate-dependent oxidoreductase family.</text>
</comment>
<keyword evidence="1" id="KW-0479">Metal-binding</keyword>
<evidence type="ECO:0000313" key="3">
    <source>
        <dbReference type="EMBL" id="CEM28828.1"/>
    </source>
</evidence>
<organism evidence="3 4">
    <name type="scientific">Vitrella brassicaformis (strain CCMP3155)</name>
    <dbReference type="NCBI Taxonomy" id="1169540"/>
    <lineage>
        <taxon>Eukaryota</taxon>
        <taxon>Sar</taxon>
        <taxon>Alveolata</taxon>
        <taxon>Colpodellida</taxon>
        <taxon>Vitrellaceae</taxon>
        <taxon>Vitrella</taxon>
    </lineage>
</organism>
<dbReference type="GO" id="GO:0046872">
    <property type="term" value="F:metal ion binding"/>
    <property type="evidence" value="ECO:0007669"/>
    <property type="project" value="UniProtKB-KW"/>
</dbReference>
<protein>
    <recommendedName>
        <fullName evidence="2">Fe2OG dioxygenase domain-containing protein</fullName>
    </recommendedName>
</protein>
<dbReference type="EMBL" id="CDMY01000661">
    <property type="protein sequence ID" value="CEM28828.1"/>
    <property type="molecule type" value="Genomic_DNA"/>
</dbReference>
<dbReference type="PANTHER" id="PTHR47990">
    <property type="entry name" value="2-OXOGLUTARATE (2OG) AND FE(II)-DEPENDENT OXYGENASE SUPERFAMILY PROTEIN-RELATED"/>
    <property type="match status" value="1"/>
</dbReference>
<name>A0A0G4GGT2_VITBC</name>
<dbReference type="InterPro" id="IPR050231">
    <property type="entry name" value="Iron_ascorbate_oxido_reductase"/>
</dbReference>
<sequence length="328" mass="36718">MTAKVPVIDLLLPEEEVVKAIRKGCEEIGFLCIINHGVDPAVVAGAFKAMHDFFTLPLETKMKSKGTPAGYMPLQAQTLDPENQTEPDQKEGYGMVEEVPAGHDPNEFPFHGKRVYPDDSDVPGWREAVMGYYGAVRSLAMRMLRYIALAMEVPDADAFIAKNFEFPIFHMRMLRYEPRASNPAEGRLAAGAHTDWGLITLLKTDGGEGLQVQPRNSSEWLDVEEPANAFVVNLGDLQQRWTNDVFTSRPHRVMLKSDKVRYSIAYFCDADERALVECLPSFQSPSRPPRYSPITQAAYLAAKYEQTIKKEFNVVSASVERVEESAVV</sequence>